<dbReference type="Gene3D" id="1.10.10.10">
    <property type="entry name" value="Winged helix-like DNA-binding domain superfamily/Winged helix DNA-binding domain"/>
    <property type="match status" value="1"/>
</dbReference>
<evidence type="ECO:0000256" key="1">
    <source>
        <dbReference type="ARBA" id="ARBA00023015"/>
    </source>
</evidence>
<dbReference type="PROSITE" id="PS50949">
    <property type="entry name" value="HTH_GNTR"/>
    <property type="match status" value="1"/>
</dbReference>
<evidence type="ECO:0000313" key="6">
    <source>
        <dbReference type="Proteomes" id="UP001138961"/>
    </source>
</evidence>
<dbReference type="SMART" id="SM00895">
    <property type="entry name" value="FCD"/>
    <property type="match status" value="1"/>
</dbReference>
<dbReference type="RefSeq" id="WP_090159737.1">
    <property type="nucleotide sequence ID" value="NZ_JAJATZ010000008.1"/>
</dbReference>
<organism evidence="5 6">
    <name type="scientific">Loktanella gaetbuli</name>
    <dbReference type="NCBI Taxonomy" id="2881335"/>
    <lineage>
        <taxon>Bacteria</taxon>
        <taxon>Pseudomonadati</taxon>
        <taxon>Pseudomonadota</taxon>
        <taxon>Alphaproteobacteria</taxon>
        <taxon>Rhodobacterales</taxon>
        <taxon>Roseobacteraceae</taxon>
        <taxon>Loktanella</taxon>
    </lineage>
</organism>
<keyword evidence="2" id="KW-0238">DNA-binding</keyword>
<name>A0ABS8BXH7_9RHOB</name>
<accession>A0ABS8BXH7</accession>
<reference evidence="5" key="1">
    <citation type="submission" date="2021-10" db="EMBL/GenBank/DDBJ databases">
        <title>Loktanella gaetbuli sp. nov., isolated from a tidal flat.</title>
        <authorList>
            <person name="Park S."/>
            <person name="Yoon J.-H."/>
        </authorList>
    </citation>
    <scope>NUCLEOTIDE SEQUENCE</scope>
    <source>
        <strain evidence="5">TSTF-M6</strain>
    </source>
</reference>
<evidence type="ECO:0000313" key="5">
    <source>
        <dbReference type="EMBL" id="MCB5200457.1"/>
    </source>
</evidence>
<proteinExistence type="predicted"/>
<dbReference type="InterPro" id="IPR008920">
    <property type="entry name" value="TF_FadR/GntR_C"/>
</dbReference>
<protein>
    <submittedName>
        <fullName evidence="5">GntR family transcriptional regulator</fullName>
    </submittedName>
</protein>
<dbReference type="SMART" id="SM00345">
    <property type="entry name" value="HTH_GNTR"/>
    <property type="match status" value="1"/>
</dbReference>
<evidence type="ECO:0000256" key="3">
    <source>
        <dbReference type="ARBA" id="ARBA00023163"/>
    </source>
</evidence>
<sequence length="243" mass="27156">MKISGTLSSGGSDITLPLLRQTPQPTVADQVFDTLQQRILKLELPPQTKISEAEVSKLMGVSRQPVREAFKRLAKLGFLHIRPQSSTTVSLISEEAVLRAQFIRTALEVKTCRTACETSTPQTLAPLHALIARQKEAIEAQDRDLFHALDEEFHIAICVLADVRFVWDLIQDSKAHMDRIRMLSLNTTSQKLALQEHVAILDAISARDPDTAEAAMTAHLSRIVVLIDEVKKQQHSFFQETDT</sequence>
<dbReference type="Proteomes" id="UP001138961">
    <property type="component" value="Unassembled WGS sequence"/>
</dbReference>
<dbReference type="CDD" id="cd07377">
    <property type="entry name" value="WHTH_GntR"/>
    <property type="match status" value="1"/>
</dbReference>
<feature type="domain" description="HTH gntR-type" evidence="4">
    <location>
        <begin position="25"/>
        <end position="92"/>
    </location>
</feature>
<keyword evidence="3" id="KW-0804">Transcription</keyword>
<dbReference type="InterPro" id="IPR011711">
    <property type="entry name" value="GntR_C"/>
</dbReference>
<dbReference type="InterPro" id="IPR036388">
    <property type="entry name" value="WH-like_DNA-bd_sf"/>
</dbReference>
<comment type="caution">
    <text evidence="5">The sequence shown here is derived from an EMBL/GenBank/DDBJ whole genome shotgun (WGS) entry which is preliminary data.</text>
</comment>
<dbReference type="Pfam" id="PF07729">
    <property type="entry name" value="FCD"/>
    <property type="match status" value="1"/>
</dbReference>
<dbReference type="InterPro" id="IPR000524">
    <property type="entry name" value="Tscrpt_reg_HTH_GntR"/>
</dbReference>
<keyword evidence="6" id="KW-1185">Reference proteome</keyword>
<dbReference type="Pfam" id="PF00392">
    <property type="entry name" value="GntR"/>
    <property type="match status" value="1"/>
</dbReference>
<dbReference type="SUPFAM" id="SSF46785">
    <property type="entry name" value="Winged helix' DNA-binding domain"/>
    <property type="match status" value="1"/>
</dbReference>
<evidence type="ECO:0000259" key="4">
    <source>
        <dbReference type="PROSITE" id="PS50949"/>
    </source>
</evidence>
<dbReference type="SUPFAM" id="SSF48008">
    <property type="entry name" value="GntR ligand-binding domain-like"/>
    <property type="match status" value="1"/>
</dbReference>
<dbReference type="EMBL" id="JAJATZ010000008">
    <property type="protein sequence ID" value="MCB5200457.1"/>
    <property type="molecule type" value="Genomic_DNA"/>
</dbReference>
<dbReference type="PANTHER" id="PTHR43537">
    <property type="entry name" value="TRANSCRIPTIONAL REGULATOR, GNTR FAMILY"/>
    <property type="match status" value="1"/>
</dbReference>
<dbReference type="Gene3D" id="1.20.120.530">
    <property type="entry name" value="GntR ligand-binding domain-like"/>
    <property type="match status" value="1"/>
</dbReference>
<dbReference type="InterPro" id="IPR036390">
    <property type="entry name" value="WH_DNA-bd_sf"/>
</dbReference>
<gene>
    <name evidence="5" type="ORF">LGQ03_14505</name>
</gene>
<keyword evidence="1" id="KW-0805">Transcription regulation</keyword>
<dbReference type="PANTHER" id="PTHR43537:SF6">
    <property type="entry name" value="HTH-TYPE TRANSCRIPTIONAL REPRESSOR RSPR"/>
    <property type="match status" value="1"/>
</dbReference>
<evidence type="ECO:0000256" key="2">
    <source>
        <dbReference type="ARBA" id="ARBA00023125"/>
    </source>
</evidence>